<dbReference type="KEGG" id="tcd:AAIA72_06490"/>
<dbReference type="SUPFAM" id="SSF52540">
    <property type="entry name" value="P-loop containing nucleoside triphosphate hydrolases"/>
    <property type="match status" value="1"/>
</dbReference>
<protein>
    <recommendedName>
        <fullName evidence="2">Kinase</fullName>
    </recommendedName>
</protein>
<dbReference type="EMBL" id="CP154858">
    <property type="protein sequence ID" value="XDT73611.1"/>
    <property type="molecule type" value="Genomic_DNA"/>
</dbReference>
<organism evidence="1">
    <name type="scientific">Thermohahella caldifontis</name>
    <dbReference type="NCBI Taxonomy" id="3142973"/>
    <lineage>
        <taxon>Bacteria</taxon>
        <taxon>Pseudomonadati</taxon>
        <taxon>Pseudomonadota</taxon>
        <taxon>Gammaproteobacteria</taxon>
        <taxon>Oceanospirillales</taxon>
        <taxon>Hahellaceae</taxon>
        <taxon>Thermohahella</taxon>
    </lineage>
</organism>
<dbReference type="Gene3D" id="3.40.50.300">
    <property type="entry name" value="P-loop containing nucleotide triphosphate hydrolases"/>
    <property type="match status" value="1"/>
</dbReference>
<evidence type="ECO:0000313" key="1">
    <source>
        <dbReference type="EMBL" id="XDT73611.1"/>
    </source>
</evidence>
<dbReference type="InterPro" id="IPR027417">
    <property type="entry name" value="P-loop_NTPase"/>
</dbReference>
<evidence type="ECO:0008006" key="2">
    <source>
        <dbReference type="Google" id="ProtNLM"/>
    </source>
</evidence>
<accession>A0AB39V0I5</accession>
<dbReference type="PANTHER" id="PTHR10285">
    <property type="entry name" value="URIDINE KINASE"/>
    <property type="match status" value="1"/>
</dbReference>
<dbReference type="AlphaFoldDB" id="A0AB39V0I5"/>
<reference evidence="1" key="1">
    <citation type="submission" date="2024-05" db="EMBL/GenBank/DDBJ databases">
        <title>Genome sequencing of novel strain.</title>
        <authorList>
            <person name="Ganbat D."/>
            <person name="Ganbat S."/>
            <person name="Lee S.-J."/>
        </authorList>
    </citation>
    <scope>NUCLEOTIDE SEQUENCE</scope>
    <source>
        <strain evidence="1">SMD15-11</strain>
    </source>
</reference>
<proteinExistence type="predicted"/>
<dbReference type="RefSeq" id="WP_369602597.1">
    <property type="nucleotide sequence ID" value="NZ_CP154858.1"/>
</dbReference>
<name>A0AB39V0I5_9GAMM</name>
<gene>
    <name evidence="1" type="ORF">AAIA72_06490</name>
</gene>
<sequence>MELWQRRFIQAHRLPPAYPDMAERWFRPALETLLATRPGDRPLMMGIQGCQGSGKSTLAAWMDAALTEAGLTVATLSLDDFYLPRDSRADLAERVHPLLRTRGVPGTHDVGRLVNVLEHFRQGRVPVALPRFDKATDNPVPASGWPIVNTPVDVVILEGWCWGIPPEPEPALETPVNTLEANEDPDGRWRHWVNARLREDYVPLYCLMDVLLSLRAPDFACVARWRSEQEDRLREWRLARGEPVAALMSAAQIEQFVAHYERLTRHGLRVLPDIADVTWQLDGQRHIVGWQSRPHLKLPVVPDG</sequence>